<evidence type="ECO:0000256" key="2">
    <source>
        <dbReference type="ARBA" id="ARBA00011900"/>
    </source>
</evidence>
<keyword evidence="3 10" id="KW-0489">Methyltransferase</keyword>
<dbReference type="GO" id="GO:0009307">
    <property type="term" value="P:DNA restriction-modification system"/>
    <property type="evidence" value="ECO:0007669"/>
    <property type="project" value="UniProtKB-KW"/>
</dbReference>
<dbReference type="SUPFAM" id="SSF53335">
    <property type="entry name" value="S-adenosyl-L-methionine-dependent methyltransferases"/>
    <property type="match status" value="1"/>
</dbReference>
<keyword evidence="4 10" id="KW-0808">Transferase</keyword>
<evidence type="ECO:0000256" key="4">
    <source>
        <dbReference type="ARBA" id="ARBA00022679"/>
    </source>
</evidence>
<evidence type="ECO:0000256" key="3">
    <source>
        <dbReference type="ARBA" id="ARBA00022603"/>
    </source>
</evidence>
<keyword evidence="6" id="KW-0680">Restriction system</keyword>
<evidence type="ECO:0000259" key="9">
    <source>
        <dbReference type="Pfam" id="PF12161"/>
    </source>
</evidence>
<accession>A0A017SW21</accession>
<dbReference type="GO" id="GO:0003677">
    <property type="term" value="F:DNA binding"/>
    <property type="evidence" value="ECO:0007669"/>
    <property type="project" value="InterPro"/>
</dbReference>
<dbReference type="GO" id="GO:0032259">
    <property type="term" value="P:methylation"/>
    <property type="evidence" value="ECO:0007669"/>
    <property type="project" value="UniProtKB-KW"/>
</dbReference>
<dbReference type="Gene3D" id="1.20.1260.30">
    <property type="match status" value="1"/>
</dbReference>
<name>A0A017SW21_9BACT</name>
<dbReference type="AlphaFoldDB" id="A0A017SW21"/>
<evidence type="ECO:0000256" key="6">
    <source>
        <dbReference type="ARBA" id="ARBA00022747"/>
    </source>
</evidence>
<dbReference type="GO" id="GO:0008170">
    <property type="term" value="F:N-methyltransferase activity"/>
    <property type="evidence" value="ECO:0007669"/>
    <property type="project" value="InterPro"/>
</dbReference>
<evidence type="ECO:0000256" key="5">
    <source>
        <dbReference type="ARBA" id="ARBA00022691"/>
    </source>
</evidence>
<comment type="caution">
    <text evidence="10">The sequence shown here is derived from an EMBL/GenBank/DDBJ whole genome shotgun (WGS) entry which is preliminary data.</text>
</comment>
<dbReference type="GO" id="GO:0009007">
    <property type="term" value="F:site-specific DNA-methyltransferase (adenine-specific) activity"/>
    <property type="evidence" value="ECO:0007669"/>
    <property type="project" value="UniProtKB-EC"/>
</dbReference>
<evidence type="ECO:0000313" key="11">
    <source>
        <dbReference type="Proteomes" id="UP000019678"/>
    </source>
</evidence>
<dbReference type="InterPro" id="IPR038333">
    <property type="entry name" value="T1MK-like_N_sf"/>
</dbReference>
<evidence type="ECO:0000313" key="10">
    <source>
        <dbReference type="EMBL" id="EYF01178.1"/>
    </source>
</evidence>
<dbReference type="Pfam" id="PF02384">
    <property type="entry name" value="N6_Mtase"/>
    <property type="match status" value="1"/>
</dbReference>
<dbReference type="Gene3D" id="3.40.50.150">
    <property type="entry name" value="Vaccinia Virus protein VP39"/>
    <property type="match status" value="1"/>
</dbReference>
<dbReference type="SMR" id="A0A017SW21"/>
<dbReference type="EC" id="2.1.1.72" evidence="2"/>
<proteinExistence type="inferred from homology"/>
<protein>
    <recommendedName>
        <fullName evidence="2">site-specific DNA-methyltransferase (adenine-specific)</fullName>
        <ecNumber evidence="2">2.1.1.72</ecNumber>
    </recommendedName>
</protein>
<sequence length="515" mass="56218">MPSPLKALSPKDLQSHLWAGADILRSSVDASDYKLYLFGLLFLKYLSDRFDEHAEATAASASPVTLPVAPADDPSPFKVPPSAHWSTLSSAEHPASALNDACVALEEENPRLRGILAGIDFNDRRLGDPEARDALLSRLLKHFTPLDLRAASLAEPDMLGNAYEFLIERFAERAGKKAGEFRTPLQVVNLAVALCPPEEGMRICDPTCGSGGMLLGSARDLAHRGGDPRTLRLHGQESNHATWSICTMNLVLHGRMDARIERGDTLRDPRLLDDQGHLLRFDRIFANPPYSLAAWGHDDILSDRHDRFQRGIPPRTRADYAFLQHIVATLDTRGQAAIVIPLGVLFRSGIEATIRQKLLAEDLVQAVIGLPPNLFFGTGIPAAILVLDRDKLPARQGKVLFIDASRDFEEGSPRNRLRPEDVERIVTTFHAFADAPGYARVAALEDIAAHEHHLTVTRYVATARTTPSEPPTVAAALTRLRALEADRSAADAHLGAVLRDLGYEGGEGSEGDEGT</sequence>
<comment type="similarity">
    <text evidence="1">Belongs to the N(4)/N(6)-methyltransferase family.</text>
</comment>
<dbReference type="PROSITE" id="PS00092">
    <property type="entry name" value="N6_MTASE"/>
    <property type="match status" value="1"/>
</dbReference>
<dbReference type="InterPro" id="IPR051537">
    <property type="entry name" value="DNA_Adenine_Mtase"/>
</dbReference>
<dbReference type="RefSeq" id="WP_044249922.1">
    <property type="nucleotide sequence ID" value="NZ_ASRX01000087.1"/>
</dbReference>
<comment type="catalytic activity">
    <reaction evidence="7">
        <text>a 2'-deoxyadenosine in DNA + S-adenosyl-L-methionine = an N(6)-methyl-2'-deoxyadenosine in DNA + S-adenosyl-L-homocysteine + H(+)</text>
        <dbReference type="Rhea" id="RHEA:15197"/>
        <dbReference type="Rhea" id="RHEA-COMP:12418"/>
        <dbReference type="Rhea" id="RHEA-COMP:12419"/>
        <dbReference type="ChEBI" id="CHEBI:15378"/>
        <dbReference type="ChEBI" id="CHEBI:57856"/>
        <dbReference type="ChEBI" id="CHEBI:59789"/>
        <dbReference type="ChEBI" id="CHEBI:90615"/>
        <dbReference type="ChEBI" id="CHEBI:90616"/>
        <dbReference type="EC" id="2.1.1.72"/>
    </reaction>
</comment>
<dbReference type="STRING" id="1192034.CAP_8601"/>
<evidence type="ECO:0000256" key="7">
    <source>
        <dbReference type="ARBA" id="ARBA00047942"/>
    </source>
</evidence>
<dbReference type="Pfam" id="PF12161">
    <property type="entry name" value="HsdM_N"/>
    <property type="match status" value="1"/>
</dbReference>
<dbReference type="OrthoDB" id="9784823at2"/>
<dbReference type="PRINTS" id="PR00507">
    <property type="entry name" value="N12N6MTFRASE"/>
</dbReference>
<dbReference type="InterPro" id="IPR022749">
    <property type="entry name" value="D12N6_MeTrfase_N"/>
</dbReference>
<feature type="domain" description="N6 adenine-specific DNA methyltransferase N-terminal" evidence="9">
    <location>
        <begin position="13"/>
        <end position="143"/>
    </location>
</feature>
<dbReference type="InterPro" id="IPR029063">
    <property type="entry name" value="SAM-dependent_MTases_sf"/>
</dbReference>
<reference evidence="10 11" key="1">
    <citation type="submission" date="2013-05" db="EMBL/GenBank/DDBJ databases">
        <title>Genome assembly of Chondromyces apiculatus DSM 436.</title>
        <authorList>
            <person name="Sharma G."/>
            <person name="Khatri I."/>
            <person name="Kaur C."/>
            <person name="Mayilraj S."/>
            <person name="Subramanian S."/>
        </authorList>
    </citation>
    <scope>NUCLEOTIDE SEQUENCE [LARGE SCALE GENOMIC DNA]</scope>
    <source>
        <strain evidence="10 11">DSM 436</strain>
    </source>
</reference>
<dbReference type="eggNOG" id="COG0286">
    <property type="taxonomic scope" value="Bacteria"/>
</dbReference>
<dbReference type="PANTHER" id="PTHR42933:SF3">
    <property type="entry name" value="TYPE I RESTRICTION ENZYME MJAVIII METHYLASE SUBUNIT"/>
    <property type="match status" value="1"/>
</dbReference>
<evidence type="ECO:0000259" key="8">
    <source>
        <dbReference type="Pfam" id="PF02384"/>
    </source>
</evidence>
<feature type="domain" description="DNA methylase adenine-specific" evidence="8">
    <location>
        <begin position="156"/>
        <end position="465"/>
    </location>
</feature>
<gene>
    <name evidence="10" type="ORF">CAP_8601</name>
</gene>
<organism evidence="10 11">
    <name type="scientific">Chondromyces apiculatus DSM 436</name>
    <dbReference type="NCBI Taxonomy" id="1192034"/>
    <lineage>
        <taxon>Bacteria</taxon>
        <taxon>Pseudomonadati</taxon>
        <taxon>Myxococcota</taxon>
        <taxon>Polyangia</taxon>
        <taxon>Polyangiales</taxon>
        <taxon>Polyangiaceae</taxon>
        <taxon>Chondromyces</taxon>
    </lineage>
</organism>
<dbReference type="InterPro" id="IPR002052">
    <property type="entry name" value="DNA_methylase_N6_adenine_CS"/>
</dbReference>
<keyword evidence="5" id="KW-0949">S-adenosyl-L-methionine</keyword>
<dbReference type="InterPro" id="IPR003356">
    <property type="entry name" value="DNA_methylase_A-5"/>
</dbReference>
<evidence type="ECO:0000256" key="1">
    <source>
        <dbReference type="ARBA" id="ARBA00006594"/>
    </source>
</evidence>
<keyword evidence="11" id="KW-1185">Reference proteome</keyword>
<dbReference type="Proteomes" id="UP000019678">
    <property type="component" value="Unassembled WGS sequence"/>
</dbReference>
<dbReference type="EMBL" id="ASRX01000087">
    <property type="protein sequence ID" value="EYF01178.1"/>
    <property type="molecule type" value="Genomic_DNA"/>
</dbReference>
<dbReference type="PANTHER" id="PTHR42933">
    <property type="entry name" value="SLR6095 PROTEIN"/>
    <property type="match status" value="1"/>
</dbReference>